<reference evidence="2 3" key="1">
    <citation type="submission" date="2015-04" db="EMBL/GenBank/DDBJ databases">
        <title>Complete genome sequence of Schizopora paradoxa KUC8140, a cosmopolitan wood degrader in East Asia.</title>
        <authorList>
            <consortium name="DOE Joint Genome Institute"/>
            <person name="Min B."/>
            <person name="Park H."/>
            <person name="Jang Y."/>
            <person name="Kim J.-J."/>
            <person name="Kim K.H."/>
            <person name="Pangilinan J."/>
            <person name="Lipzen A."/>
            <person name="Riley R."/>
            <person name="Grigoriev I.V."/>
            <person name="Spatafora J.W."/>
            <person name="Choi I.-G."/>
        </authorList>
    </citation>
    <scope>NUCLEOTIDE SEQUENCE [LARGE SCALE GENOMIC DNA]</scope>
    <source>
        <strain evidence="2 3">KUC8140</strain>
    </source>
</reference>
<dbReference type="Proteomes" id="UP000053477">
    <property type="component" value="Unassembled WGS sequence"/>
</dbReference>
<accession>A0A0H2QZ60</accession>
<evidence type="ECO:0000256" key="1">
    <source>
        <dbReference type="SAM" id="MobiDB-lite"/>
    </source>
</evidence>
<protein>
    <submittedName>
        <fullName evidence="2">Uncharacterized protein</fullName>
    </submittedName>
</protein>
<dbReference type="InParanoid" id="A0A0H2QZ60"/>
<feature type="compositionally biased region" description="Low complexity" evidence="1">
    <location>
        <begin position="62"/>
        <end position="74"/>
    </location>
</feature>
<evidence type="ECO:0000313" key="2">
    <source>
        <dbReference type="EMBL" id="KLO04664.1"/>
    </source>
</evidence>
<dbReference type="EMBL" id="KQ086468">
    <property type="protein sequence ID" value="KLO04664.1"/>
    <property type="molecule type" value="Genomic_DNA"/>
</dbReference>
<keyword evidence="3" id="KW-1185">Reference proteome</keyword>
<sequence>MDACEVARRTSIRPHIVDADLSPQLSPRSYITRCRRRNTTTTVPLAQAACDAVMQRTHTRRLSLPPSSTSLPSSQYVPTSPTRVVDTCSRRGEHHARIEARHHDNTKTGVHSSSLSICPRRRKRRIAGFTYRSTALARVRSIPTSSTSIAEEGRVGKGTSGRSVQREEIVRQRSIATAEDDAETCAARSRRARELLASSRSIPTSSIQEPPPSFADTRTQPASIVPLTHNPHALSLNIARGLSIHTYII</sequence>
<feature type="region of interest" description="Disordered" evidence="1">
    <location>
        <begin position="61"/>
        <end position="84"/>
    </location>
</feature>
<evidence type="ECO:0000313" key="3">
    <source>
        <dbReference type="Proteomes" id="UP000053477"/>
    </source>
</evidence>
<dbReference type="AlphaFoldDB" id="A0A0H2QZ60"/>
<proteinExistence type="predicted"/>
<gene>
    <name evidence="2" type="ORF">SCHPADRAFT_748502</name>
</gene>
<organism evidence="2 3">
    <name type="scientific">Schizopora paradoxa</name>
    <dbReference type="NCBI Taxonomy" id="27342"/>
    <lineage>
        <taxon>Eukaryota</taxon>
        <taxon>Fungi</taxon>
        <taxon>Dikarya</taxon>
        <taxon>Basidiomycota</taxon>
        <taxon>Agaricomycotina</taxon>
        <taxon>Agaricomycetes</taxon>
        <taxon>Hymenochaetales</taxon>
        <taxon>Schizoporaceae</taxon>
        <taxon>Schizopora</taxon>
    </lineage>
</organism>
<name>A0A0H2QZ60_9AGAM</name>
<feature type="region of interest" description="Disordered" evidence="1">
    <location>
        <begin position="196"/>
        <end position="219"/>
    </location>
</feature>